<evidence type="ECO:0000256" key="5">
    <source>
        <dbReference type="ARBA" id="ARBA00022989"/>
    </source>
</evidence>
<evidence type="ECO:0000256" key="6">
    <source>
        <dbReference type="ARBA" id="ARBA00023136"/>
    </source>
</evidence>
<dbReference type="OrthoDB" id="9390762at2759"/>
<dbReference type="AlphaFoldDB" id="A0A3L8RRD9"/>
<evidence type="ECO:0000313" key="16">
    <source>
        <dbReference type="Proteomes" id="UP000276834"/>
    </source>
</evidence>
<reference evidence="15 16" key="1">
    <citation type="journal article" date="2018" name="Proc. R. Soc. B">
        <title>A non-coding region near Follistatin controls head colour polymorphism in the Gouldian finch.</title>
        <authorList>
            <person name="Toomey M.B."/>
            <person name="Marques C.I."/>
            <person name="Andrade P."/>
            <person name="Araujo P.M."/>
            <person name="Sabatino S."/>
            <person name="Gazda M.A."/>
            <person name="Afonso S."/>
            <person name="Lopes R.J."/>
            <person name="Corbo J.C."/>
            <person name="Carneiro M."/>
        </authorList>
    </citation>
    <scope>NUCLEOTIDE SEQUENCE [LARGE SCALE GENOMIC DNA]</scope>
    <source>
        <strain evidence="15">Red01</strain>
        <tissue evidence="15">Muscle</tissue>
    </source>
</reference>
<dbReference type="PANTHER" id="PTHR35670:SF1">
    <property type="entry name" value="TRANSMEMBRANE PROTEIN 81"/>
    <property type="match status" value="1"/>
</dbReference>
<feature type="region of interest" description="Disordered" evidence="11">
    <location>
        <begin position="79"/>
        <end position="283"/>
    </location>
</feature>
<evidence type="ECO:0000256" key="3">
    <source>
        <dbReference type="ARBA" id="ARBA00022692"/>
    </source>
</evidence>
<dbReference type="EMBL" id="QUSF01000383">
    <property type="protein sequence ID" value="RLV82436.1"/>
    <property type="molecule type" value="Genomic_DNA"/>
</dbReference>
<feature type="signal peptide" evidence="13">
    <location>
        <begin position="1"/>
        <end position="25"/>
    </location>
</feature>
<evidence type="ECO:0000256" key="13">
    <source>
        <dbReference type="SAM" id="SignalP"/>
    </source>
</evidence>
<dbReference type="InterPro" id="IPR036179">
    <property type="entry name" value="Ig-like_dom_sf"/>
</dbReference>
<dbReference type="GO" id="GO:0005886">
    <property type="term" value="C:plasma membrane"/>
    <property type="evidence" value="ECO:0007669"/>
    <property type="project" value="UniProtKB-SubCell"/>
</dbReference>
<evidence type="ECO:0000259" key="14">
    <source>
        <dbReference type="PROSITE" id="PS50835"/>
    </source>
</evidence>
<dbReference type="Proteomes" id="UP000276834">
    <property type="component" value="Unassembled WGS sequence"/>
</dbReference>
<keyword evidence="7" id="KW-1015">Disulfide bond</keyword>
<dbReference type="InterPro" id="IPR003599">
    <property type="entry name" value="Ig_sub"/>
</dbReference>
<sequence length="519" mass="54680">MEQSPIVVILLCALCVPAALPLGSGMEHPSGVGLELPLESGSEFPLELGSELPLGSGSELSLELGSEIPLGSGSELPFEPGWELSLEPRSGSELPSERVSELPSELGSELPSGLGLEPPSEPGSELPSEPGLSSELPSEPGSELPSEPGLSSELPSEPGSELPLEPGSELPSEPGSELPSEPGWGSELPLEPGSELSSEPGSELPSEPGWGSELPLEPGSELSSEPGLGSELRSELGSELPSEPGLGSEPPSEPGSEPPSEAGSGSEPPSEAGSGSALPPGAESVPLGLKAMVVVNSTPCSVTCGLGVKQERLCEYSPAGERRNCSLVHSRCLGDWICGLRHLSVPEGKPFQLTCLSPDAASLEGPNFGYTWRFARGLITTNDLLFHPFRNPSPSLRFSPALESHSGTYRCDVQVLSSFQLVKRIYFGLRVIPKDLVDLDFQKSLTWEQQLAAIGEEPPGNATGPTEPEKRWDFWEKQWFYEVVLGVGSGVIVGILFSLGLCCLGRICRKRAAQEMNED</sequence>
<dbReference type="SUPFAM" id="SSF48726">
    <property type="entry name" value="Immunoglobulin"/>
    <property type="match status" value="1"/>
</dbReference>
<feature type="transmembrane region" description="Helical" evidence="12">
    <location>
        <begin position="479"/>
        <end position="504"/>
    </location>
</feature>
<dbReference type="PROSITE" id="PS50835">
    <property type="entry name" value="IG_LIKE"/>
    <property type="match status" value="1"/>
</dbReference>
<feature type="domain" description="Ig-like" evidence="14">
    <location>
        <begin position="318"/>
        <end position="422"/>
    </location>
</feature>
<evidence type="ECO:0000256" key="2">
    <source>
        <dbReference type="ARBA" id="ARBA00022475"/>
    </source>
</evidence>
<dbReference type="InterPro" id="IPR007110">
    <property type="entry name" value="Ig-like_dom"/>
</dbReference>
<keyword evidence="6 12" id="KW-0472">Membrane</keyword>
<dbReference type="CDD" id="cd00096">
    <property type="entry name" value="Ig"/>
    <property type="match status" value="1"/>
</dbReference>
<feature type="chain" id="PRO_5017945343" description="Transmembrane protein 81" evidence="13">
    <location>
        <begin position="26"/>
        <end position="519"/>
    </location>
</feature>
<evidence type="ECO:0000256" key="1">
    <source>
        <dbReference type="ARBA" id="ARBA00004251"/>
    </source>
</evidence>
<dbReference type="InterPro" id="IPR013783">
    <property type="entry name" value="Ig-like_fold"/>
</dbReference>
<proteinExistence type="predicted"/>
<evidence type="ECO:0000256" key="9">
    <source>
        <dbReference type="ARBA" id="ARBA00049937"/>
    </source>
</evidence>
<evidence type="ECO:0000256" key="12">
    <source>
        <dbReference type="SAM" id="Phobius"/>
    </source>
</evidence>
<feature type="compositionally biased region" description="Low complexity" evidence="11">
    <location>
        <begin position="258"/>
        <end position="276"/>
    </location>
</feature>
<evidence type="ECO:0000256" key="8">
    <source>
        <dbReference type="ARBA" id="ARBA00023319"/>
    </source>
</evidence>
<dbReference type="PANTHER" id="PTHR35670">
    <property type="entry name" value="TRANSMEMBRANE PROTEIN 81"/>
    <property type="match status" value="1"/>
</dbReference>
<dbReference type="OMA" id="WEKQWFY"/>
<comment type="subcellular location">
    <subcellularLocation>
        <location evidence="1">Cell membrane</location>
        <topology evidence="1">Single-pass type I membrane protein</topology>
    </subcellularLocation>
</comment>
<gene>
    <name evidence="15" type="ORF">DV515_00016649</name>
</gene>
<keyword evidence="16" id="KW-1185">Reference proteome</keyword>
<accession>A0A3L8RRD9</accession>
<comment type="function">
    <text evidence="9">Essential fertilization factor required for male fertility. Part of a conserved trimeric sperm complex with the essential fertilization factors IZUMO1 and SPACA6 which bridges sperm and oocyte membranes during fertilization by binding to IZUMO1R/JUNO on the oocyte.</text>
</comment>
<comment type="caution">
    <text evidence="15">The sequence shown here is derived from an EMBL/GenBank/DDBJ whole genome shotgun (WGS) entry which is preliminary data.</text>
</comment>
<name>A0A3L8RRD9_CHLGU</name>
<protein>
    <recommendedName>
        <fullName evidence="10">Transmembrane protein 81</fullName>
    </recommendedName>
</protein>
<evidence type="ECO:0000313" key="15">
    <source>
        <dbReference type="EMBL" id="RLV82436.1"/>
    </source>
</evidence>
<evidence type="ECO:0000256" key="11">
    <source>
        <dbReference type="SAM" id="MobiDB-lite"/>
    </source>
</evidence>
<keyword evidence="4 13" id="KW-0732">Signal</keyword>
<feature type="compositionally biased region" description="Low complexity" evidence="11">
    <location>
        <begin position="101"/>
        <end position="250"/>
    </location>
</feature>
<keyword evidence="3 12" id="KW-0812">Transmembrane</keyword>
<keyword evidence="8" id="KW-0393">Immunoglobulin domain</keyword>
<dbReference type="InterPro" id="IPR039293">
    <property type="entry name" value="TMEM81"/>
</dbReference>
<dbReference type="SMART" id="SM00409">
    <property type="entry name" value="IG"/>
    <property type="match status" value="1"/>
</dbReference>
<organism evidence="15 16">
    <name type="scientific">Chloebia gouldiae</name>
    <name type="common">Gouldian finch</name>
    <name type="synonym">Erythrura gouldiae</name>
    <dbReference type="NCBI Taxonomy" id="44316"/>
    <lineage>
        <taxon>Eukaryota</taxon>
        <taxon>Metazoa</taxon>
        <taxon>Chordata</taxon>
        <taxon>Craniata</taxon>
        <taxon>Vertebrata</taxon>
        <taxon>Euteleostomi</taxon>
        <taxon>Archelosauria</taxon>
        <taxon>Archosauria</taxon>
        <taxon>Dinosauria</taxon>
        <taxon>Saurischia</taxon>
        <taxon>Theropoda</taxon>
        <taxon>Coelurosauria</taxon>
        <taxon>Aves</taxon>
        <taxon>Neognathae</taxon>
        <taxon>Neoaves</taxon>
        <taxon>Telluraves</taxon>
        <taxon>Australaves</taxon>
        <taxon>Passeriformes</taxon>
        <taxon>Passeroidea</taxon>
        <taxon>Passeridae</taxon>
        <taxon>Chloebia</taxon>
    </lineage>
</organism>
<evidence type="ECO:0000256" key="7">
    <source>
        <dbReference type="ARBA" id="ARBA00023157"/>
    </source>
</evidence>
<dbReference type="Gene3D" id="2.60.40.10">
    <property type="entry name" value="Immunoglobulins"/>
    <property type="match status" value="1"/>
</dbReference>
<evidence type="ECO:0000256" key="10">
    <source>
        <dbReference type="ARBA" id="ARBA00050022"/>
    </source>
</evidence>
<keyword evidence="5 12" id="KW-1133">Transmembrane helix</keyword>
<keyword evidence="2" id="KW-1003">Cell membrane</keyword>
<evidence type="ECO:0000256" key="4">
    <source>
        <dbReference type="ARBA" id="ARBA00022729"/>
    </source>
</evidence>